<dbReference type="InterPro" id="IPR013785">
    <property type="entry name" value="Aldolase_TIM"/>
</dbReference>
<dbReference type="InterPro" id="IPR035373">
    <property type="entry name" value="Melibiase/NAGA_C"/>
</dbReference>
<sequence>MEEGYAKMGNYLNATGRPIVFSCSWPAYQEPLHIKSNYSKLVETCNLWRNWDDIDDAWSNVTSILKWFSDNQERLAPFSGPGHWNDPDMLIIGNFGLSYEQSKAQMAIWAIMAAPLIMSVDLRTIEPKFKDVLLNKDIIAVNQDPLGKQGRLVLKKDKIDIWTKPVTPNVEGSDSFAIGFISNRVDGYPYRLNFTLSDLDLSHDFGYIIRDLYEPSRNATIATVDELLFIRVKPSGGSLLLAVPNPSATVSEV</sequence>
<comment type="similarity">
    <text evidence="1 6">Belongs to the glycosyl hydrolase 27 family.</text>
</comment>
<comment type="subunit">
    <text evidence="6">Homodimer.</text>
</comment>
<organism evidence="8 9">
    <name type="scientific">Exocentrus adspersus</name>
    <dbReference type="NCBI Taxonomy" id="1586481"/>
    <lineage>
        <taxon>Eukaryota</taxon>
        <taxon>Metazoa</taxon>
        <taxon>Ecdysozoa</taxon>
        <taxon>Arthropoda</taxon>
        <taxon>Hexapoda</taxon>
        <taxon>Insecta</taxon>
        <taxon>Pterygota</taxon>
        <taxon>Neoptera</taxon>
        <taxon>Endopterygota</taxon>
        <taxon>Coleoptera</taxon>
        <taxon>Polyphaga</taxon>
        <taxon>Cucujiformia</taxon>
        <taxon>Chrysomeloidea</taxon>
        <taxon>Cerambycidae</taxon>
        <taxon>Lamiinae</taxon>
        <taxon>Acanthocinini</taxon>
        <taxon>Exocentrus</taxon>
    </lineage>
</organism>
<dbReference type="Gene3D" id="3.20.20.70">
    <property type="entry name" value="Aldolase class I"/>
    <property type="match status" value="1"/>
</dbReference>
<dbReference type="GO" id="GO:0005737">
    <property type="term" value="C:cytoplasm"/>
    <property type="evidence" value="ECO:0007669"/>
    <property type="project" value="TreeGrafter"/>
</dbReference>
<comment type="caution">
    <text evidence="8">The sequence shown here is derived from an EMBL/GenBank/DDBJ whole genome shotgun (WGS) entry which is preliminary data.</text>
</comment>
<dbReference type="PANTHER" id="PTHR11452">
    <property type="entry name" value="ALPHA-GALACTOSIDASE/ALPHA-N-ACETYLGALACTOSAMINIDASE"/>
    <property type="match status" value="1"/>
</dbReference>
<dbReference type="Pfam" id="PF16499">
    <property type="entry name" value="Melibiase_2"/>
    <property type="match status" value="1"/>
</dbReference>
<dbReference type="EC" id="3.2.1.-" evidence="6"/>
<dbReference type="InterPro" id="IPR002241">
    <property type="entry name" value="Glyco_hydro_27"/>
</dbReference>
<accession>A0AAV8WDE4</accession>
<reference evidence="8 9" key="1">
    <citation type="journal article" date="2023" name="Insect Mol. Biol.">
        <title>Genome sequencing provides insights into the evolution of gene families encoding plant cell wall-degrading enzymes in longhorned beetles.</title>
        <authorList>
            <person name="Shin N.R."/>
            <person name="Okamura Y."/>
            <person name="Kirsch R."/>
            <person name="Pauchet Y."/>
        </authorList>
    </citation>
    <scope>NUCLEOTIDE SEQUENCE [LARGE SCALE GENOMIC DNA]</scope>
    <source>
        <strain evidence="8">EAD_L_NR</strain>
    </source>
</reference>
<dbReference type="Gene3D" id="2.60.40.1180">
    <property type="entry name" value="Golgi alpha-mannosidase II"/>
    <property type="match status" value="1"/>
</dbReference>
<evidence type="ECO:0000259" key="7">
    <source>
        <dbReference type="Pfam" id="PF17450"/>
    </source>
</evidence>
<dbReference type="PANTHER" id="PTHR11452:SF83">
    <property type="entry name" value="ALPHA-GALACTOSIDASE"/>
    <property type="match status" value="1"/>
</dbReference>
<evidence type="ECO:0000313" key="9">
    <source>
        <dbReference type="Proteomes" id="UP001159042"/>
    </source>
</evidence>
<dbReference type="InterPro" id="IPR013780">
    <property type="entry name" value="Glyco_hydro_b"/>
</dbReference>
<dbReference type="GO" id="GO:0004557">
    <property type="term" value="F:alpha-galactosidase activity"/>
    <property type="evidence" value="ECO:0007669"/>
    <property type="project" value="TreeGrafter"/>
</dbReference>
<evidence type="ECO:0000256" key="6">
    <source>
        <dbReference type="RuleBase" id="RU361168"/>
    </source>
</evidence>
<evidence type="ECO:0000256" key="3">
    <source>
        <dbReference type="ARBA" id="ARBA00023157"/>
    </source>
</evidence>
<dbReference type="GO" id="GO:0016139">
    <property type="term" value="P:glycoside catabolic process"/>
    <property type="evidence" value="ECO:0007669"/>
    <property type="project" value="TreeGrafter"/>
</dbReference>
<keyword evidence="2 6" id="KW-0378">Hydrolase</keyword>
<name>A0AAV8WDE4_9CUCU</name>
<keyword evidence="3 6" id="KW-1015">Disulfide bond</keyword>
<proteinExistence type="inferred from homology"/>
<dbReference type="InterPro" id="IPR017853">
    <property type="entry name" value="GH"/>
</dbReference>
<dbReference type="Proteomes" id="UP001159042">
    <property type="component" value="Unassembled WGS sequence"/>
</dbReference>
<evidence type="ECO:0000256" key="4">
    <source>
        <dbReference type="ARBA" id="ARBA00023180"/>
    </source>
</evidence>
<dbReference type="Pfam" id="PF17450">
    <property type="entry name" value="Melibiase_2_C"/>
    <property type="match status" value="1"/>
</dbReference>
<keyword evidence="5 6" id="KW-0326">Glycosidase</keyword>
<dbReference type="EMBL" id="JANEYG010000003">
    <property type="protein sequence ID" value="KAJ8924357.1"/>
    <property type="molecule type" value="Genomic_DNA"/>
</dbReference>
<evidence type="ECO:0000256" key="5">
    <source>
        <dbReference type="ARBA" id="ARBA00023295"/>
    </source>
</evidence>
<keyword evidence="4" id="KW-0325">Glycoprotein</keyword>
<dbReference type="PRINTS" id="PR00740">
    <property type="entry name" value="GLHYDRLASE27"/>
</dbReference>
<keyword evidence="9" id="KW-1185">Reference proteome</keyword>
<gene>
    <name evidence="8" type="ORF">NQ315_007153</name>
</gene>
<protein>
    <recommendedName>
        <fullName evidence="6">Alpha-galactosidase</fullName>
        <ecNumber evidence="6">3.2.1.-</ecNumber>
    </recommendedName>
</protein>
<evidence type="ECO:0000313" key="8">
    <source>
        <dbReference type="EMBL" id="KAJ8924357.1"/>
    </source>
</evidence>
<evidence type="ECO:0000256" key="2">
    <source>
        <dbReference type="ARBA" id="ARBA00022801"/>
    </source>
</evidence>
<feature type="domain" description="Alpha galactosidase A C-terminal" evidence="7">
    <location>
        <begin position="147"/>
        <end position="236"/>
    </location>
</feature>
<evidence type="ECO:0000256" key="1">
    <source>
        <dbReference type="ARBA" id="ARBA00009743"/>
    </source>
</evidence>
<dbReference type="GO" id="GO:0009311">
    <property type="term" value="P:oligosaccharide metabolic process"/>
    <property type="evidence" value="ECO:0007669"/>
    <property type="project" value="TreeGrafter"/>
</dbReference>
<dbReference type="CDD" id="cd14792">
    <property type="entry name" value="GH27"/>
    <property type="match status" value="1"/>
</dbReference>
<dbReference type="SUPFAM" id="SSF51445">
    <property type="entry name" value="(Trans)glycosidases"/>
    <property type="match status" value="1"/>
</dbReference>
<dbReference type="SUPFAM" id="SSF51011">
    <property type="entry name" value="Glycosyl hydrolase domain"/>
    <property type="match status" value="1"/>
</dbReference>
<dbReference type="AlphaFoldDB" id="A0AAV8WDE4"/>